<keyword evidence="8" id="KW-1185">Reference proteome</keyword>
<feature type="domain" description="Glycoside hydrolase family 2 catalytic" evidence="5">
    <location>
        <begin position="310"/>
        <end position="456"/>
    </location>
</feature>
<comment type="similarity">
    <text evidence="1">Belongs to the glycosyl hydrolase 2 family.</text>
</comment>
<dbReference type="Gene3D" id="3.20.20.80">
    <property type="entry name" value="Glycosidases"/>
    <property type="match status" value="1"/>
</dbReference>
<dbReference type="Pfam" id="PF22666">
    <property type="entry name" value="Glyco_hydro_2_N2"/>
    <property type="match status" value="1"/>
</dbReference>
<dbReference type="InterPro" id="IPR054593">
    <property type="entry name" value="Beta-mannosidase-like_N2"/>
</dbReference>
<dbReference type="InterPro" id="IPR006102">
    <property type="entry name" value="Ig-like_GH2"/>
</dbReference>
<comment type="caution">
    <text evidence="7">The sequence shown here is derived from an EMBL/GenBank/DDBJ whole genome shotgun (WGS) entry which is preliminary data.</text>
</comment>
<dbReference type="RefSeq" id="WP_157303454.1">
    <property type="nucleotide sequence ID" value="NZ_BAAAZB010000018.1"/>
</dbReference>
<dbReference type="InterPro" id="IPR036156">
    <property type="entry name" value="Beta-gal/glucu_dom_sf"/>
</dbReference>
<evidence type="ECO:0000256" key="1">
    <source>
        <dbReference type="ARBA" id="ARBA00007401"/>
    </source>
</evidence>
<dbReference type="Pfam" id="PF00703">
    <property type="entry name" value="Glyco_hydro_2"/>
    <property type="match status" value="1"/>
</dbReference>
<dbReference type="OrthoDB" id="9801077at2"/>
<evidence type="ECO:0000256" key="3">
    <source>
        <dbReference type="ARBA" id="ARBA00023295"/>
    </source>
</evidence>
<dbReference type="AlphaFoldDB" id="A0A6N8JHG1"/>
<dbReference type="GO" id="GO:0004553">
    <property type="term" value="F:hydrolase activity, hydrolyzing O-glycosyl compounds"/>
    <property type="evidence" value="ECO:0007669"/>
    <property type="project" value="InterPro"/>
</dbReference>
<dbReference type="InterPro" id="IPR006103">
    <property type="entry name" value="Glyco_hydro_2_cat"/>
</dbReference>
<feature type="domain" description="Glycoside hydrolase family 2 immunoglobulin-like beta-sandwich" evidence="4">
    <location>
        <begin position="230"/>
        <end position="308"/>
    </location>
</feature>
<accession>A0A6N8JHG1</accession>
<gene>
    <name evidence="7" type="ORF">GO495_29005</name>
</gene>
<dbReference type="Gene3D" id="2.60.40.10">
    <property type="entry name" value="Immunoglobulins"/>
    <property type="match status" value="1"/>
</dbReference>
<dbReference type="PANTHER" id="PTHR42732:SF2">
    <property type="entry name" value="BETA-MANNOSIDASE"/>
    <property type="match status" value="1"/>
</dbReference>
<dbReference type="EMBL" id="WRXO01000012">
    <property type="protein sequence ID" value="MVT44667.1"/>
    <property type="molecule type" value="Genomic_DNA"/>
</dbReference>
<feature type="domain" description="Beta-mannosidase-like galactose-binding" evidence="6">
    <location>
        <begin position="105"/>
        <end position="186"/>
    </location>
</feature>
<name>A0A6N8JHG1_9BACT</name>
<organism evidence="7 8">
    <name type="scientific">Chitinophaga oryziterrae</name>
    <dbReference type="NCBI Taxonomy" id="1031224"/>
    <lineage>
        <taxon>Bacteria</taxon>
        <taxon>Pseudomonadati</taxon>
        <taxon>Bacteroidota</taxon>
        <taxon>Chitinophagia</taxon>
        <taxon>Chitinophagales</taxon>
        <taxon>Chitinophagaceae</taxon>
        <taxon>Chitinophaga</taxon>
    </lineage>
</organism>
<evidence type="ECO:0000259" key="6">
    <source>
        <dbReference type="Pfam" id="PF22666"/>
    </source>
</evidence>
<dbReference type="SUPFAM" id="SSF49303">
    <property type="entry name" value="beta-Galactosidase/glucuronidase domain"/>
    <property type="match status" value="1"/>
</dbReference>
<dbReference type="InterPro" id="IPR017853">
    <property type="entry name" value="GH"/>
</dbReference>
<reference evidence="7 8" key="1">
    <citation type="submission" date="2019-12" db="EMBL/GenBank/DDBJ databases">
        <title>The draft genomic sequence of strain Chitinophaga oryziterrae JCM 16595.</title>
        <authorList>
            <person name="Zhang X."/>
        </authorList>
    </citation>
    <scope>NUCLEOTIDE SEQUENCE [LARGE SCALE GENOMIC DNA]</scope>
    <source>
        <strain evidence="7 8">JCM 16595</strain>
    </source>
</reference>
<evidence type="ECO:0000256" key="2">
    <source>
        <dbReference type="ARBA" id="ARBA00022801"/>
    </source>
</evidence>
<evidence type="ECO:0000259" key="5">
    <source>
        <dbReference type="Pfam" id="PF02836"/>
    </source>
</evidence>
<dbReference type="SUPFAM" id="SSF51445">
    <property type="entry name" value="(Trans)glycosidases"/>
    <property type="match status" value="1"/>
</dbReference>
<proteinExistence type="inferred from homology"/>
<evidence type="ECO:0000313" key="7">
    <source>
        <dbReference type="EMBL" id="MVT44667.1"/>
    </source>
</evidence>
<dbReference type="GO" id="GO:0005975">
    <property type="term" value="P:carbohydrate metabolic process"/>
    <property type="evidence" value="ECO:0007669"/>
    <property type="project" value="InterPro"/>
</dbReference>
<keyword evidence="2 7" id="KW-0378">Hydrolase</keyword>
<dbReference type="InterPro" id="IPR013783">
    <property type="entry name" value="Ig-like_fold"/>
</dbReference>
<dbReference type="InterPro" id="IPR008979">
    <property type="entry name" value="Galactose-bd-like_sf"/>
</dbReference>
<dbReference type="Proteomes" id="UP000468388">
    <property type="component" value="Unassembled WGS sequence"/>
</dbReference>
<dbReference type="InterPro" id="IPR051913">
    <property type="entry name" value="GH2_Domain-Containing"/>
</dbReference>
<keyword evidence="3" id="KW-0326">Glycosidase</keyword>
<dbReference type="SUPFAM" id="SSF49785">
    <property type="entry name" value="Galactose-binding domain-like"/>
    <property type="match status" value="1"/>
</dbReference>
<dbReference type="Pfam" id="PF02836">
    <property type="entry name" value="Glyco_hydro_2_C"/>
    <property type="match status" value="1"/>
</dbReference>
<dbReference type="Gene3D" id="2.60.120.260">
    <property type="entry name" value="Galactose-binding domain-like"/>
    <property type="match status" value="1"/>
</dbReference>
<dbReference type="PANTHER" id="PTHR42732">
    <property type="entry name" value="BETA-GALACTOSIDASE"/>
    <property type="match status" value="1"/>
</dbReference>
<sequence>MKLLIFVILLIPIYTKANTITSGWHMQPIPVQTRWAKQVDPGHVLPEYPRPQMVRNNWQNLNGLWKYAVTDWDAPLPAVFDGEILVPFPIESALSGVRQAFYPMQRLWYKRTITKPDTKNDQRVLLHFGAVDWKATVYLNGKLIGSHLGGYQHFSFDITASLKNGENELVVSVFDPTNMGNNPHGKQTLRPRNILYTACSGIWQTVWMETVPAAYINALYMTPDIDANCLELHVFTTGTSKDYTIEAIATTSDNKVSTITGAPGALLELPVENPHLWSPDDPFLYNLSVRLLYKGKVIDTVYSYFGMRKISVKNERLYLNNKYLFHLGVLDQGYWPEGLYTAPTDSAMQFDIQTIKDMGFNTIRKHVKVEPDRWYYYADKLGMLVWQDMITCASYSAFSAAEFESENEDNILQLHNFPSIVMWVLFNEGWGRYDQKRLTGYVKELDPSRLVNGHSGENMDEDAPPLLRDMWIGSDIADIHRYPGPGLAPTLPGKASVLGEWGGVRVSTPGHQWSASKSWGYLDVPATEFASQYAYMIRKLCRYEKDGLSGSIYTQPYDIESEENGLMTYDRKVMKIPIAQLKKINAQVSVVEITQ</sequence>
<evidence type="ECO:0000313" key="8">
    <source>
        <dbReference type="Proteomes" id="UP000468388"/>
    </source>
</evidence>
<evidence type="ECO:0000259" key="4">
    <source>
        <dbReference type="Pfam" id="PF00703"/>
    </source>
</evidence>
<protein>
    <submittedName>
        <fullName evidence="7">Glycoside hydrolase family 2</fullName>
    </submittedName>
</protein>